<gene>
    <name evidence="1" type="ORF">KY290_005155</name>
</gene>
<organism evidence="1 2">
    <name type="scientific">Solanum tuberosum</name>
    <name type="common">Potato</name>
    <dbReference type="NCBI Taxonomy" id="4113"/>
    <lineage>
        <taxon>Eukaryota</taxon>
        <taxon>Viridiplantae</taxon>
        <taxon>Streptophyta</taxon>
        <taxon>Embryophyta</taxon>
        <taxon>Tracheophyta</taxon>
        <taxon>Spermatophyta</taxon>
        <taxon>Magnoliopsida</taxon>
        <taxon>eudicotyledons</taxon>
        <taxon>Gunneridae</taxon>
        <taxon>Pentapetalae</taxon>
        <taxon>asterids</taxon>
        <taxon>lamiids</taxon>
        <taxon>Solanales</taxon>
        <taxon>Solanaceae</taxon>
        <taxon>Solanoideae</taxon>
        <taxon>Solaneae</taxon>
        <taxon>Solanum</taxon>
    </lineage>
</organism>
<keyword evidence="2" id="KW-1185">Reference proteome</keyword>
<proteinExistence type="predicted"/>
<evidence type="ECO:0000313" key="2">
    <source>
        <dbReference type="Proteomes" id="UP000826656"/>
    </source>
</evidence>
<comment type="caution">
    <text evidence="1">The sequence shown here is derived from an EMBL/GenBank/DDBJ whole genome shotgun (WGS) entry which is preliminary data.</text>
</comment>
<name>A0ABQ7WDE6_SOLTU</name>
<accession>A0ABQ7WDE6</accession>
<dbReference type="Proteomes" id="UP000826656">
    <property type="component" value="Unassembled WGS sequence"/>
</dbReference>
<dbReference type="EMBL" id="JAIVGD010000002">
    <property type="protein sequence ID" value="KAH0778728.1"/>
    <property type="molecule type" value="Genomic_DNA"/>
</dbReference>
<evidence type="ECO:0000313" key="1">
    <source>
        <dbReference type="EMBL" id="KAH0778728.1"/>
    </source>
</evidence>
<protein>
    <submittedName>
        <fullName evidence="1">Uncharacterized protein</fullName>
    </submittedName>
</protein>
<reference evidence="1 2" key="1">
    <citation type="journal article" date="2021" name="bioRxiv">
        <title>Chromosome-scale and haplotype-resolved genome assembly of a tetraploid potato cultivar.</title>
        <authorList>
            <person name="Sun H."/>
            <person name="Jiao W.-B."/>
            <person name="Krause K."/>
            <person name="Campoy J.A."/>
            <person name="Goel M."/>
            <person name="Folz-Donahue K."/>
            <person name="Kukat C."/>
            <person name="Huettel B."/>
            <person name="Schneeberger K."/>
        </authorList>
    </citation>
    <scope>NUCLEOTIDE SEQUENCE [LARGE SCALE GENOMIC DNA]</scope>
    <source>
        <strain evidence="1">SolTubOtavaFocal</strain>
        <tissue evidence="1">Leaves</tissue>
    </source>
</reference>
<sequence length="83" mass="10001">MKFRTCLFAVMAAPNFPNTQMVVNANDLLKRWWVSIKEDHELEIRKLLGRLTFLLFVAPDRYMIMALLKFYDPARLVFRFRDF</sequence>